<reference evidence="2 3" key="1">
    <citation type="submission" date="2021-12" db="EMBL/GenBank/DDBJ databases">
        <title>Discovery of the Pendulisporaceae a myxobacterial family with distinct sporulation behavior and unique specialized metabolism.</title>
        <authorList>
            <person name="Garcia R."/>
            <person name="Popoff A."/>
            <person name="Bader C.D."/>
            <person name="Loehr J."/>
            <person name="Walesch S."/>
            <person name="Walt C."/>
            <person name="Boldt J."/>
            <person name="Bunk B."/>
            <person name="Haeckl F.J.F.P.J."/>
            <person name="Gunesch A.P."/>
            <person name="Birkelbach J."/>
            <person name="Nuebel U."/>
            <person name="Pietschmann T."/>
            <person name="Bach T."/>
            <person name="Mueller R."/>
        </authorList>
    </citation>
    <scope>NUCLEOTIDE SEQUENCE [LARGE SCALE GENOMIC DNA]</scope>
    <source>
        <strain evidence="2 3">MSr11954</strain>
    </source>
</reference>
<feature type="region of interest" description="Disordered" evidence="1">
    <location>
        <begin position="1"/>
        <end position="70"/>
    </location>
</feature>
<evidence type="ECO:0000256" key="1">
    <source>
        <dbReference type="SAM" id="MobiDB-lite"/>
    </source>
</evidence>
<organism evidence="2 3">
    <name type="scientific">Pendulispora albinea</name>
    <dbReference type="NCBI Taxonomy" id="2741071"/>
    <lineage>
        <taxon>Bacteria</taxon>
        <taxon>Pseudomonadati</taxon>
        <taxon>Myxococcota</taxon>
        <taxon>Myxococcia</taxon>
        <taxon>Myxococcales</taxon>
        <taxon>Sorangiineae</taxon>
        <taxon>Pendulisporaceae</taxon>
        <taxon>Pendulispora</taxon>
    </lineage>
</organism>
<dbReference type="RefSeq" id="WP_394824755.1">
    <property type="nucleotide sequence ID" value="NZ_CP089984.1"/>
</dbReference>
<accession>A0ABZ2LXQ5</accession>
<gene>
    <name evidence="2" type="ORF">LZC94_45840</name>
</gene>
<feature type="compositionally biased region" description="Basic and acidic residues" evidence="1">
    <location>
        <begin position="1"/>
        <end position="11"/>
    </location>
</feature>
<keyword evidence="3" id="KW-1185">Reference proteome</keyword>
<feature type="compositionally biased region" description="Basic residues" evidence="1">
    <location>
        <begin position="55"/>
        <end position="70"/>
    </location>
</feature>
<dbReference type="EMBL" id="CP089984">
    <property type="protein sequence ID" value="WXB15130.1"/>
    <property type="molecule type" value="Genomic_DNA"/>
</dbReference>
<evidence type="ECO:0000313" key="2">
    <source>
        <dbReference type="EMBL" id="WXB15130.1"/>
    </source>
</evidence>
<dbReference type="Proteomes" id="UP001370348">
    <property type="component" value="Chromosome"/>
</dbReference>
<proteinExistence type="predicted"/>
<sequence>MKKLPRTDVIEKQNAIAAEESNKGKELDPGSLESVQGGAAPFIPMYGVPLPGRRPGGKPRGGKKPRWWPW</sequence>
<protein>
    <submittedName>
        <fullName evidence="2">Uncharacterized protein</fullName>
    </submittedName>
</protein>
<evidence type="ECO:0000313" key="3">
    <source>
        <dbReference type="Proteomes" id="UP001370348"/>
    </source>
</evidence>
<name>A0ABZ2LXQ5_9BACT</name>